<dbReference type="PANTHER" id="PTHR30086">
    <property type="entry name" value="ARGININE EXPORTER PROTEIN ARGO"/>
    <property type="match status" value="1"/>
</dbReference>
<keyword evidence="4 6" id="KW-1133">Transmembrane helix</keyword>
<gene>
    <name evidence="7" type="ORF">SAMN05877753_1194</name>
</gene>
<accession>A0A285D7N3</accession>
<evidence type="ECO:0000256" key="5">
    <source>
        <dbReference type="ARBA" id="ARBA00023136"/>
    </source>
</evidence>
<name>A0A285D7N3_9BACI</name>
<organism evidence="7 8">
    <name type="scientific">Bacillus oleivorans</name>
    <dbReference type="NCBI Taxonomy" id="1448271"/>
    <lineage>
        <taxon>Bacteria</taxon>
        <taxon>Bacillati</taxon>
        <taxon>Bacillota</taxon>
        <taxon>Bacilli</taxon>
        <taxon>Bacillales</taxon>
        <taxon>Bacillaceae</taxon>
        <taxon>Bacillus</taxon>
    </lineage>
</organism>
<feature type="transmembrane region" description="Helical" evidence="6">
    <location>
        <begin position="6"/>
        <end position="27"/>
    </location>
</feature>
<proteinExistence type="predicted"/>
<dbReference type="InterPro" id="IPR001123">
    <property type="entry name" value="LeuE-type"/>
</dbReference>
<evidence type="ECO:0000256" key="1">
    <source>
        <dbReference type="ARBA" id="ARBA00004651"/>
    </source>
</evidence>
<dbReference type="OrthoDB" id="9784202at2"/>
<comment type="subcellular location">
    <subcellularLocation>
        <location evidence="1">Cell membrane</location>
        <topology evidence="1">Multi-pass membrane protein</topology>
    </subcellularLocation>
</comment>
<feature type="transmembrane region" description="Helical" evidence="6">
    <location>
        <begin position="107"/>
        <end position="127"/>
    </location>
</feature>
<evidence type="ECO:0000256" key="2">
    <source>
        <dbReference type="ARBA" id="ARBA00022475"/>
    </source>
</evidence>
<dbReference type="RefSeq" id="WP_097160826.1">
    <property type="nucleotide sequence ID" value="NZ_JBEPMQ010000024.1"/>
</dbReference>
<evidence type="ECO:0000256" key="4">
    <source>
        <dbReference type="ARBA" id="ARBA00022989"/>
    </source>
</evidence>
<dbReference type="PANTHER" id="PTHR30086:SF20">
    <property type="entry name" value="ARGININE EXPORTER PROTEIN ARGO-RELATED"/>
    <property type="match status" value="1"/>
</dbReference>
<keyword evidence="2" id="KW-1003">Cell membrane</keyword>
<feature type="transmembrane region" description="Helical" evidence="6">
    <location>
        <begin position="39"/>
        <end position="63"/>
    </location>
</feature>
<dbReference type="AlphaFoldDB" id="A0A285D7N3"/>
<sequence>MLTFILVVFALFLVPGPAVIVTVSQSLKAGRRAGIMTGVGIAIGDLLHTLAAVLGLSAILMTSAAAFEVVKYLGVAYLVYIGIRSFFEKSKPAAKKETASMSFRQAILIELLNPKTALFFLAFLPQFVKSDGPSVTIQLLMLGLTFVIMSILYTTLLALLTSSIGERLIVKNGRISRWQGKIVGAIYIGLGLRLAMESQN</sequence>
<evidence type="ECO:0000313" key="7">
    <source>
        <dbReference type="EMBL" id="SNX75824.1"/>
    </source>
</evidence>
<dbReference type="Pfam" id="PF01810">
    <property type="entry name" value="LysE"/>
    <property type="match status" value="1"/>
</dbReference>
<keyword evidence="3 6" id="KW-0812">Transmembrane</keyword>
<protein>
    <submittedName>
        <fullName evidence="7">RhtB (Resistance to homoserine/threonine) family protein</fullName>
    </submittedName>
</protein>
<dbReference type="GO" id="GO:0015171">
    <property type="term" value="F:amino acid transmembrane transporter activity"/>
    <property type="evidence" value="ECO:0007669"/>
    <property type="project" value="TreeGrafter"/>
</dbReference>
<dbReference type="PIRSF" id="PIRSF006324">
    <property type="entry name" value="LeuE"/>
    <property type="match status" value="1"/>
</dbReference>
<evidence type="ECO:0000313" key="8">
    <source>
        <dbReference type="Proteomes" id="UP000219546"/>
    </source>
</evidence>
<feature type="transmembrane region" description="Helical" evidence="6">
    <location>
        <begin position="139"/>
        <end position="160"/>
    </location>
</feature>
<dbReference type="Proteomes" id="UP000219546">
    <property type="component" value="Unassembled WGS sequence"/>
</dbReference>
<evidence type="ECO:0000256" key="6">
    <source>
        <dbReference type="SAM" id="Phobius"/>
    </source>
</evidence>
<evidence type="ECO:0000256" key="3">
    <source>
        <dbReference type="ARBA" id="ARBA00022692"/>
    </source>
</evidence>
<feature type="transmembrane region" description="Helical" evidence="6">
    <location>
        <begin position="69"/>
        <end position="87"/>
    </location>
</feature>
<dbReference type="GO" id="GO:0005886">
    <property type="term" value="C:plasma membrane"/>
    <property type="evidence" value="ECO:0007669"/>
    <property type="project" value="UniProtKB-SubCell"/>
</dbReference>
<dbReference type="EMBL" id="OAOP01000019">
    <property type="protein sequence ID" value="SNX75824.1"/>
    <property type="molecule type" value="Genomic_DNA"/>
</dbReference>
<reference evidence="7 8" key="1">
    <citation type="submission" date="2017-08" db="EMBL/GenBank/DDBJ databases">
        <authorList>
            <person name="de Groot N.N."/>
        </authorList>
    </citation>
    <scope>NUCLEOTIDE SEQUENCE [LARGE SCALE GENOMIC DNA]</scope>
    <source>
        <strain evidence="7 8">JC228</strain>
    </source>
</reference>
<keyword evidence="5 6" id="KW-0472">Membrane</keyword>
<keyword evidence="8" id="KW-1185">Reference proteome</keyword>